<keyword evidence="1" id="KW-0812">Transmembrane</keyword>
<evidence type="ECO:0000313" key="2">
    <source>
        <dbReference type="EMBL" id="PIP63010.1"/>
    </source>
</evidence>
<reference evidence="2 3" key="1">
    <citation type="submission" date="2017-09" db="EMBL/GenBank/DDBJ databases">
        <title>Depth-based differentiation of microbial function through sediment-hosted aquifers and enrichment of novel symbionts in the deep terrestrial subsurface.</title>
        <authorList>
            <person name="Probst A.J."/>
            <person name="Ladd B."/>
            <person name="Jarett J.K."/>
            <person name="Geller-Mcgrath D.E."/>
            <person name="Sieber C.M."/>
            <person name="Emerson J.B."/>
            <person name="Anantharaman K."/>
            <person name="Thomas B.C."/>
            <person name="Malmstrom R."/>
            <person name="Stieglmeier M."/>
            <person name="Klingl A."/>
            <person name="Woyke T."/>
            <person name="Ryan C.M."/>
            <person name="Banfield J.F."/>
        </authorList>
    </citation>
    <scope>NUCLEOTIDE SEQUENCE [LARGE SCALE GENOMIC DNA]</scope>
    <source>
        <strain evidence="2">CG22_combo_CG10-13_8_21_14_all_35_9</strain>
    </source>
</reference>
<feature type="transmembrane region" description="Helical" evidence="1">
    <location>
        <begin position="121"/>
        <end position="139"/>
    </location>
</feature>
<accession>A0A2H0C115</accession>
<feature type="transmembrane region" description="Helical" evidence="1">
    <location>
        <begin position="251"/>
        <end position="273"/>
    </location>
</feature>
<evidence type="ECO:0000313" key="3">
    <source>
        <dbReference type="Proteomes" id="UP000231021"/>
    </source>
</evidence>
<organism evidence="2 3">
    <name type="scientific">Candidatus Roizmanbacteria bacterium CG22_combo_CG10-13_8_21_14_all_35_9</name>
    <dbReference type="NCBI Taxonomy" id="1974861"/>
    <lineage>
        <taxon>Bacteria</taxon>
        <taxon>Candidatus Roizmaniibacteriota</taxon>
    </lineage>
</organism>
<evidence type="ECO:0008006" key="4">
    <source>
        <dbReference type="Google" id="ProtNLM"/>
    </source>
</evidence>
<feature type="transmembrane region" description="Helical" evidence="1">
    <location>
        <begin position="294"/>
        <end position="311"/>
    </location>
</feature>
<feature type="transmembrane region" description="Helical" evidence="1">
    <location>
        <begin position="208"/>
        <end position="231"/>
    </location>
</feature>
<protein>
    <recommendedName>
        <fullName evidence="4">Glycosyltransferase RgtA/B/C/D-like domain-containing protein</fullName>
    </recommendedName>
</protein>
<feature type="non-terminal residue" evidence="2">
    <location>
        <position position="1"/>
    </location>
</feature>
<keyword evidence="1" id="KW-0472">Membrane</keyword>
<name>A0A2H0C115_9BACT</name>
<proteinExistence type="predicted"/>
<feature type="transmembrane region" description="Helical" evidence="1">
    <location>
        <begin position="21"/>
        <end position="45"/>
    </location>
</feature>
<comment type="caution">
    <text evidence="2">The sequence shown here is derived from an EMBL/GenBank/DDBJ whole genome shotgun (WGS) entry which is preliminary data.</text>
</comment>
<dbReference type="AlphaFoldDB" id="A0A2H0C115"/>
<gene>
    <name evidence="2" type="ORF">COW98_00920</name>
</gene>
<keyword evidence="1" id="KW-1133">Transmembrane helix</keyword>
<sequence length="597" mass="68905">VKMKNMKNVLIKIRNGVREHYWIIILSFLLTILIFTPLMVFPYVIKNEYRGININHFGADAHFYLSRAREVLDGHGLGSPWLREGKNDADTLSSYADYILLAPIKLLGLEQKVDLVAVYNIYNFIGVVFIILMIYFFVYQLAGKKLLAAAAALAVVGGYSIIFHKTLFYNDSNIYLRVIVPYFSSLIFFIYLNLLVKTLKSAELRYSIFSALVFGLLFYIYFFAWSFVLALNASLFLVLLVKKDFASMRKVLFISLAGLALGFYTLTGLLVLLGSSYGKQASYFIMMSFGHQPVFSKIGFITLILLCVYWYKKRDDPNLPFILAIILSGWAALNQQIITGRMIQYGHYYWYYVVPLSIIMSFYLIWQLIENEKLKKYLFIFIILVVFVNTAGGQYRSFFATLEPKKYEQNFRPLIDYLNRDTRPAVILAVEGANENLFTIYTPHDLFWNSAILTNNISIQRIKDTLFVYSYLNKEIRNNFKDYFTVADNNKSQAAFYLSFYRSLEGYWSGLAVAEYNEKIKNNDPALSQNRPATIGELNKEYDEVLKNNGIAKLLNQYGANYIVWDKNINPEWDLSALPDFKPVLSSNNIYLYGLAN</sequence>
<dbReference type="Proteomes" id="UP000231021">
    <property type="component" value="Unassembled WGS sequence"/>
</dbReference>
<dbReference type="EMBL" id="PCTB01000023">
    <property type="protein sequence ID" value="PIP63010.1"/>
    <property type="molecule type" value="Genomic_DNA"/>
</dbReference>
<feature type="transmembrane region" description="Helical" evidence="1">
    <location>
        <begin position="174"/>
        <end position="196"/>
    </location>
</feature>
<evidence type="ECO:0000256" key="1">
    <source>
        <dbReference type="SAM" id="Phobius"/>
    </source>
</evidence>
<feature type="transmembrane region" description="Helical" evidence="1">
    <location>
        <begin position="146"/>
        <end position="162"/>
    </location>
</feature>
<feature type="transmembrane region" description="Helical" evidence="1">
    <location>
        <begin position="349"/>
        <end position="366"/>
    </location>
</feature>
<feature type="transmembrane region" description="Helical" evidence="1">
    <location>
        <begin position="317"/>
        <end position="337"/>
    </location>
</feature>
<feature type="transmembrane region" description="Helical" evidence="1">
    <location>
        <begin position="378"/>
        <end position="399"/>
    </location>
</feature>